<comment type="caution">
    <text evidence="1">The sequence shown here is derived from an EMBL/GenBank/DDBJ whole genome shotgun (WGS) entry which is preliminary data.</text>
</comment>
<dbReference type="AlphaFoldDB" id="A0AAJ1R4Q4"/>
<gene>
    <name evidence="1" type="ORF">QX233_07415</name>
</gene>
<reference evidence="1" key="1">
    <citation type="submission" date="2023-06" db="EMBL/GenBank/DDBJ databases">
        <title>Two Chryseobacterium gambrini strains from China.</title>
        <authorList>
            <person name="Zeng J."/>
            <person name="Wu Y."/>
        </authorList>
    </citation>
    <scope>NUCLEOTIDE SEQUENCE</scope>
    <source>
        <strain evidence="1">SQ219</strain>
    </source>
</reference>
<sequence length="88" mass="10196">MLAIDSGLWDNLVYQAVTQKDFYSKETLMQFLHLNQILSVYTDGAEDVYNDVIKAKNKSCSKNETAFLLINYILLKLYINLKLLCQKL</sequence>
<dbReference type="EMBL" id="JAUHGV010000006">
    <property type="protein sequence ID" value="MDN4012279.1"/>
    <property type="molecule type" value="Genomic_DNA"/>
</dbReference>
<dbReference type="RefSeq" id="WP_290343607.1">
    <property type="nucleotide sequence ID" value="NZ_JAUHGV010000006.1"/>
</dbReference>
<dbReference type="Proteomes" id="UP001225933">
    <property type="component" value="Unassembled WGS sequence"/>
</dbReference>
<proteinExistence type="predicted"/>
<organism evidence="1 2">
    <name type="scientific">Chryseobacterium gambrini</name>
    <dbReference type="NCBI Taxonomy" id="373672"/>
    <lineage>
        <taxon>Bacteria</taxon>
        <taxon>Pseudomonadati</taxon>
        <taxon>Bacteroidota</taxon>
        <taxon>Flavobacteriia</taxon>
        <taxon>Flavobacteriales</taxon>
        <taxon>Weeksellaceae</taxon>
        <taxon>Chryseobacterium group</taxon>
        <taxon>Chryseobacterium</taxon>
    </lineage>
</organism>
<evidence type="ECO:0000313" key="2">
    <source>
        <dbReference type="Proteomes" id="UP001225933"/>
    </source>
</evidence>
<accession>A0AAJ1R4Q4</accession>
<evidence type="ECO:0000313" key="1">
    <source>
        <dbReference type="EMBL" id="MDN4012279.1"/>
    </source>
</evidence>
<name>A0AAJ1R4Q4_9FLAO</name>
<protein>
    <submittedName>
        <fullName evidence="1">Uncharacterized protein</fullName>
    </submittedName>
</protein>